<feature type="compositionally biased region" description="Polar residues" evidence="2">
    <location>
        <begin position="964"/>
        <end position="979"/>
    </location>
</feature>
<feature type="compositionally biased region" description="Low complexity" evidence="2">
    <location>
        <begin position="180"/>
        <end position="204"/>
    </location>
</feature>
<accession>A0AAQ3NG47</accession>
<feature type="region of interest" description="Disordered" evidence="2">
    <location>
        <begin position="1052"/>
        <end position="1091"/>
    </location>
</feature>
<feature type="compositionally biased region" description="Low complexity" evidence="2">
    <location>
        <begin position="1622"/>
        <end position="1636"/>
    </location>
</feature>
<sequence length="1962" mass="215755">MAIVPVNLVWTVSSVFEDVAHVIVEERSLLKVCLALVTSVFGSLDWMTVWRQLDYDFKHVEWGTEVCLNLSAFEVTKVNWWSCVVIRVSEVNRMDFFPLRYGNLVPLWASSSRRGGMTVLGKVAVPKPINLPSQRLENHGLDPNVEIVPKGTLSWGSRSSSSTSNAWGSSSLSPKTDGGASSPSHLSARPSSGGSGTRPSTAGSDRVLEPTANSWGTNSRPSSASGVLSKTQSSLTSLRPRSAETRPGSSQLSRFAEPLTENSGAWNAARTTEKLGVTQPKNEEFSLSSGDFPTLGSDKDKSVLNSELQVSGPILHGESCSSPLPSSLNIVTTDNIDSSWPIAFQKRTHSLIAFQKLPLPLGQKTIGCRWVYGFKVGPNGEVTMISQMTIVHRFAVAALYHWPLHRLDIKNTFFMVIWWNLYMGKPPSFVDRGELGLLKHHLCKHFQTQDLGNLDNFLGIEVSQSKEEIRMIDCKLVDNSVDPNKKLTKLLALNIPFSVSQNRSRTGTTAHPDSSSELRKEINETPGFCSLSDALFLFSEDDHVNANIKGESVNSWRRDYQVYNEEGVRPGIEKWQGNSQLYPNAGIPPQHYEAWYGPPVNNPQGCVWFRGPPSGPPFGNPVTPSGFPMEPFPYYRPHMPPAGLANPPPVPPTGAGPRGHHKNGDVYRPHIADAFIRPGIPMRPGFYPGSMAYEGYYSPPMGYCNANERDVPFMGMPSGPPVFNRYSNQNPPEPGNAHGRSAGYGNTGKQLTSEQVESGHPPDTGGPYRVLLKQQPESDGKNKSTNFEDSEKTNALYADGRSQPRMTVWENEPRSNYRKNEDMDLRTIARGEVFSQTSENQVSSSSVIKGKSSESSGNIKLDDNSARKLEAVASDMLEISPKPSAPKDASLIQKIEGLNAKARDNSSARIREEQRSKFHTSNAVIDHVENTVGADVFPARSHATEIINPAHHEMGAPGAGKNFESLSSSGTATSRQSAHGMQGRGDHRNKGRSNNLDADGWRKKSVVEDSLASSGVQLEASHVLVGDHQISVQTYDRSGSYNQARHFGESVQTWSDSGDSHAQRAKMKELAKQRTRQLQEEEEERTRKQKAKALAKLDELNKRSQAGDGPTQKDYITNPQMQEEEEEWTRKQKANAFAKLDELNKQSQAGDGSTQKEYVTNPAIHNKPEELQPSESKTTAVNSAVNCNAMCQVNEPSISRVEKSPVLLVEPTVETLKSSVQEPILKQNQVVALHHDINNADATNPLHAHNNVASKHKRMSYKQKQNLPFEKTSSDKIVSTTSTALKVENEARIDVSLSSGDVTNEIGSACGSDFNSAAVVESSANPKKKNIRNSKNKQKHEESSTQAVLPIPKETNLSKSSVEGYKSKASDFELEQGVLQPAPLSKDPNPFPEQHRYSSNEESHGRQNSQWKSQHSRRLPRNMQTNRPAEKSHGTDAVMWAPVKPQNKSEVMDELVDKSKTEAVNPVKNEEQVHNSKNKRAEMERYIPKPVAKEMAQQGNIAQVASSSNQSLTNDSMGRVDSGSQGPQVIQHTNTVVGKMGSGMESKIRDGRHNKQGKAHGSWRQRNITESTNVHDELDHDSNSEPNVQKPTEHYHGHKSEVSFVKGGQTKHFSDTGEIDGSNNSNSNDSAAWASAPVKDHAATGRGRRAPFRGHKGAGGNREVDNKRNSWEADKVETLISSSEHGQPDIGMASKENRGVGERLMSQWQPKSQASSNHRGNISSDQNVSSVVVGGNKTDPTHDGESLPVSRGKSSNAHVSQPFYDQPISEKSKVGEAPHFINQEGKKERRHAPSKRQHYSPNLASVTSIEQAPTGPDLLQDQRPSSGSGKNVNQNRFRRGHESHGNLKLPTQDNPHITSITLLAHMMMENRTTLKDLKMVAMVKEDSGREVQLIHAEVGVTLMDARVVLNLMIRHAELVSCGDTFVRQARSDEDGVPVFVGAGGIKGDEDMKALLLAEEERF</sequence>
<feature type="region of interest" description="Disordered" evidence="2">
    <location>
        <begin position="957"/>
        <end position="1001"/>
    </location>
</feature>
<feature type="compositionally biased region" description="Polar residues" evidence="2">
    <location>
        <begin position="1799"/>
        <end position="1811"/>
    </location>
</feature>
<evidence type="ECO:0000313" key="4">
    <source>
        <dbReference type="EMBL" id="WVZ09131.1"/>
    </source>
</evidence>
<evidence type="ECO:0000313" key="5">
    <source>
        <dbReference type="Proteomes" id="UP001374535"/>
    </source>
</evidence>
<feature type="compositionally biased region" description="Basic residues" evidence="2">
    <location>
        <begin position="1646"/>
        <end position="1656"/>
    </location>
</feature>
<feature type="compositionally biased region" description="Polar residues" evidence="2">
    <location>
        <begin position="1706"/>
        <end position="1730"/>
    </location>
</feature>
<organism evidence="4 5">
    <name type="scientific">Vigna mungo</name>
    <name type="common">Black gram</name>
    <name type="synonym">Phaseolus mungo</name>
    <dbReference type="NCBI Taxonomy" id="3915"/>
    <lineage>
        <taxon>Eukaryota</taxon>
        <taxon>Viridiplantae</taxon>
        <taxon>Streptophyta</taxon>
        <taxon>Embryophyta</taxon>
        <taxon>Tracheophyta</taxon>
        <taxon>Spermatophyta</taxon>
        <taxon>Magnoliopsida</taxon>
        <taxon>eudicotyledons</taxon>
        <taxon>Gunneridae</taxon>
        <taxon>Pentapetalae</taxon>
        <taxon>rosids</taxon>
        <taxon>fabids</taxon>
        <taxon>Fabales</taxon>
        <taxon>Fabaceae</taxon>
        <taxon>Papilionoideae</taxon>
        <taxon>50 kb inversion clade</taxon>
        <taxon>NPAAA clade</taxon>
        <taxon>indigoferoid/millettioid clade</taxon>
        <taxon>Phaseoleae</taxon>
        <taxon>Vigna</taxon>
    </lineage>
</organism>
<feature type="compositionally biased region" description="Polar residues" evidence="2">
    <location>
        <begin position="211"/>
        <end position="239"/>
    </location>
</feature>
<dbReference type="Proteomes" id="UP001374535">
    <property type="component" value="Chromosome 5"/>
</dbReference>
<feature type="compositionally biased region" description="Polar residues" evidence="2">
    <location>
        <begin position="747"/>
        <end position="756"/>
    </location>
</feature>
<feature type="domain" description="BAT2 N-terminal" evidence="3">
    <location>
        <begin position="112"/>
        <end position="233"/>
    </location>
</feature>
<feature type="region of interest" description="Disordered" evidence="2">
    <location>
        <begin position="1782"/>
        <end position="1853"/>
    </location>
</feature>
<feature type="compositionally biased region" description="Basic and acidic residues" evidence="2">
    <location>
        <begin position="1662"/>
        <end position="1671"/>
    </location>
</feature>
<gene>
    <name evidence="4" type="ORF">V8G54_013661</name>
</gene>
<name>A0AAQ3NG47_VIGMU</name>
<dbReference type="InterPro" id="IPR038808">
    <property type="entry name" value="MOS1-like"/>
</dbReference>
<feature type="compositionally biased region" description="Low complexity" evidence="2">
    <location>
        <begin position="835"/>
        <end position="857"/>
    </location>
</feature>
<feature type="compositionally biased region" description="Basic and acidic residues" evidence="2">
    <location>
        <begin position="1393"/>
        <end position="1405"/>
    </location>
</feature>
<feature type="region of interest" description="Disordered" evidence="2">
    <location>
        <begin position="645"/>
        <end position="665"/>
    </location>
</feature>
<evidence type="ECO:0000256" key="2">
    <source>
        <dbReference type="SAM" id="MobiDB-lite"/>
    </source>
</evidence>
<feature type="region of interest" description="Disordered" evidence="2">
    <location>
        <begin position="1321"/>
        <end position="1364"/>
    </location>
</feature>
<feature type="compositionally biased region" description="Basic residues" evidence="2">
    <location>
        <begin position="1326"/>
        <end position="1338"/>
    </location>
</feature>
<protein>
    <recommendedName>
        <fullName evidence="3">BAT2 N-terminal domain-containing protein</fullName>
    </recommendedName>
</protein>
<feature type="compositionally biased region" description="Basic residues" evidence="2">
    <location>
        <begin position="1788"/>
        <end position="1798"/>
    </location>
</feature>
<feature type="compositionally biased region" description="Basic and acidic residues" evidence="2">
    <location>
        <begin position="1058"/>
        <end position="1072"/>
    </location>
</feature>
<proteinExistence type="predicted"/>
<feature type="region of interest" description="Disordered" evidence="2">
    <location>
        <begin position="1702"/>
        <end position="1761"/>
    </location>
</feature>
<reference evidence="4 5" key="1">
    <citation type="journal article" date="2023" name="Life. Sci Alliance">
        <title>Evolutionary insights into 3D genome organization and epigenetic landscape of Vigna mungo.</title>
        <authorList>
            <person name="Junaid A."/>
            <person name="Singh B."/>
            <person name="Bhatia S."/>
        </authorList>
    </citation>
    <scope>NUCLEOTIDE SEQUENCE [LARGE SCALE GENOMIC DNA]</scope>
    <source>
        <strain evidence="4">Urdbean</strain>
    </source>
</reference>
<feature type="region of interest" description="Disordered" evidence="2">
    <location>
        <begin position="722"/>
        <end position="860"/>
    </location>
</feature>
<feature type="compositionally biased region" description="Low complexity" evidence="2">
    <location>
        <begin position="152"/>
        <end position="173"/>
    </location>
</feature>
<feature type="region of interest" description="Disordered" evidence="2">
    <location>
        <begin position="1610"/>
        <end position="1671"/>
    </location>
</feature>
<dbReference type="Pfam" id="PF07001">
    <property type="entry name" value="BAT2_N"/>
    <property type="match status" value="1"/>
</dbReference>
<evidence type="ECO:0000259" key="3">
    <source>
        <dbReference type="Pfam" id="PF07001"/>
    </source>
</evidence>
<feature type="region of interest" description="Disordered" evidence="2">
    <location>
        <begin position="152"/>
        <end position="293"/>
    </location>
</feature>
<feature type="region of interest" description="Disordered" evidence="2">
    <location>
        <begin position="1572"/>
        <end position="1595"/>
    </location>
</feature>
<keyword evidence="1" id="KW-0597">Phosphoprotein</keyword>
<feature type="region of interest" description="Disordered" evidence="2">
    <location>
        <begin position="1380"/>
        <end position="1435"/>
    </location>
</feature>
<feature type="compositionally biased region" description="Basic and acidic residues" evidence="2">
    <location>
        <begin position="811"/>
        <end position="829"/>
    </location>
</feature>
<dbReference type="PANTHER" id="PTHR34805:SF1">
    <property type="entry name" value="PROTEIN MODIFIER OF SNC1 1"/>
    <property type="match status" value="1"/>
</dbReference>
<feature type="compositionally biased region" description="Polar residues" evidence="2">
    <location>
        <begin position="1822"/>
        <end position="1835"/>
    </location>
</feature>
<keyword evidence="5" id="KW-1185">Reference proteome</keyword>
<dbReference type="EMBL" id="CP144696">
    <property type="protein sequence ID" value="WVZ09131.1"/>
    <property type="molecule type" value="Genomic_DNA"/>
</dbReference>
<feature type="compositionally biased region" description="Basic and acidic residues" evidence="2">
    <location>
        <begin position="1573"/>
        <end position="1583"/>
    </location>
</feature>
<dbReference type="PANTHER" id="PTHR34805">
    <property type="entry name" value="PROTEIN MODIFIER OF SNC1 1"/>
    <property type="match status" value="1"/>
</dbReference>
<evidence type="ECO:0000256" key="1">
    <source>
        <dbReference type="ARBA" id="ARBA00022553"/>
    </source>
</evidence>
<feature type="region of interest" description="Disordered" evidence="2">
    <location>
        <begin position="1505"/>
        <end position="1528"/>
    </location>
</feature>
<dbReference type="InterPro" id="IPR009738">
    <property type="entry name" value="BAT2_N"/>
</dbReference>
<dbReference type="GO" id="GO:0040029">
    <property type="term" value="P:epigenetic regulation of gene expression"/>
    <property type="evidence" value="ECO:0007669"/>
    <property type="project" value="TreeGrafter"/>
</dbReference>